<keyword evidence="1" id="KW-0472">Membrane</keyword>
<feature type="transmembrane region" description="Helical" evidence="1">
    <location>
        <begin position="12"/>
        <end position="29"/>
    </location>
</feature>
<organism evidence="2 3">
    <name type="scientific">Prochlorococcus marinus str. PAC1</name>
    <dbReference type="NCBI Taxonomy" id="59924"/>
    <lineage>
        <taxon>Bacteria</taxon>
        <taxon>Bacillati</taxon>
        <taxon>Cyanobacteriota</taxon>
        <taxon>Cyanophyceae</taxon>
        <taxon>Synechococcales</taxon>
        <taxon>Prochlorococcaceae</taxon>
        <taxon>Prochlorococcus</taxon>
    </lineage>
</organism>
<sequence>MGIEDPKLRLFVLLLINLIVILVFRNWVLNNEAFVWLLNGLGLPS</sequence>
<evidence type="ECO:0000313" key="2">
    <source>
        <dbReference type="EMBL" id="KGG22301.1"/>
    </source>
</evidence>
<reference evidence="3" key="1">
    <citation type="journal article" date="2014" name="Sci. Data">
        <title>Genomes of diverse isolates of the marine cyanobacterium Prochlorococcus.</title>
        <authorList>
            <person name="Biller S."/>
            <person name="Berube P."/>
            <person name="Thompson J."/>
            <person name="Kelly L."/>
            <person name="Roggensack S."/>
            <person name="Awad L."/>
            <person name="Roache-Johnson K."/>
            <person name="Ding H."/>
            <person name="Giovannoni S.J."/>
            <person name="Moore L.R."/>
            <person name="Chisholm S.W."/>
        </authorList>
    </citation>
    <scope>NUCLEOTIDE SEQUENCE [LARGE SCALE GENOMIC DNA]</scope>
    <source>
        <strain evidence="3">PAC1</strain>
    </source>
</reference>
<dbReference type="Proteomes" id="UP000030392">
    <property type="component" value="Unassembled WGS sequence"/>
</dbReference>
<gene>
    <name evidence="2" type="ORF">EV03_0196</name>
</gene>
<comment type="caution">
    <text evidence="2">The sequence shown here is derived from an EMBL/GenBank/DDBJ whole genome shotgun (WGS) entry which is preliminary data.</text>
</comment>
<proteinExistence type="predicted"/>
<evidence type="ECO:0000313" key="3">
    <source>
        <dbReference type="Proteomes" id="UP000030392"/>
    </source>
</evidence>
<evidence type="ECO:0000256" key="1">
    <source>
        <dbReference type="SAM" id="Phobius"/>
    </source>
</evidence>
<accession>A0A0A2C7F5</accession>
<name>A0A0A2C7F5_PROMR</name>
<keyword evidence="1" id="KW-1133">Transmembrane helix</keyword>
<dbReference type="EMBL" id="JNAX01000003">
    <property type="protein sequence ID" value="KGG22301.1"/>
    <property type="molecule type" value="Genomic_DNA"/>
</dbReference>
<protein>
    <submittedName>
        <fullName evidence="2">Uncharacterized protein</fullName>
    </submittedName>
</protein>
<keyword evidence="1" id="KW-0812">Transmembrane</keyword>
<dbReference type="AlphaFoldDB" id="A0A0A2C7F5"/>